<comment type="caution">
    <text evidence="2">The sequence shown here is derived from an EMBL/GenBank/DDBJ whole genome shotgun (WGS) entry which is preliminary data.</text>
</comment>
<dbReference type="STRING" id="268505.A0A2A9P8M1"/>
<organism evidence="2 3">
    <name type="scientific">Ophiocordyceps unilateralis</name>
    <name type="common">Zombie-ant fungus</name>
    <name type="synonym">Torrubia unilateralis</name>
    <dbReference type="NCBI Taxonomy" id="268505"/>
    <lineage>
        <taxon>Eukaryota</taxon>
        <taxon>Fungi</taxon>
        <taxon>Dikarya</taxon>
        <taxon>Ascomycota</taxon>
        <taxon>Pezizomycotina</taxon>
        <taxon>Sordariomycetes</taxon>
        <taxon>Hypocreomycetidae</taxon>
        <taxon>Hypocreales</taxon>
        <taxon>Ophiocordycipitaceae</taxon>
        <taxon>Ophiocordyceps</taxon>
    </lineage>
</organism>
<sequence>MTSGPYDKDPPLQINGSRVGQPRPLNRTAATAKNHPPFPPFSTKMPAQRTFILISPKGERRGLSTTMTERPMTSRQVRKAYKAATRTTTTTMSRAEVRKQEKAEQELQRREMARERARTAREKKRALESAERDRRRRSGLPLLAARPGQEGIAAAFARGKMRGSVGEGEDGRLDDDDDDDDGEKEEEGGGGELVRLLISPRPLCKTPPTTQDEKPTSDAPRQRRETKTPAQMRQHDGDAPLPSGATTTTTTTTTTTPRPPPPPPPCGTQAILLHPDAFFPSSSQQERELEEDEESSPLLVDMFPSSSQQRRELDESWPMISSSKASPAVTKAPRSAIPSCPRSSSSKAAAATADRLPPLPCSRGNSSTTTTTTCPCPSPYNGPSSLTTTTTTTTTTTLQRRRHQTKPSSPGKENVAPPVEDPSASQETDYGGGWVDDVVSELLV</sequence>
<gene>
    <name evidence="2" type="ORF">XA68_14474</name>
</gene>
<feature type="compositionally biased region" description="Low complexity" evidence="1">
    <location>
        <begin position="246"/>
        <end position="256"/>
    </location>
</feature>
<feature type="region of interest" description="Disordered" evidence="1">
    <location>
        <begin position="1"/>
        <end position="433"/>
    </location>
</feature>
<feature type="compositionally biased region" description="Acidic residues" evidence="1">
    <location>
        <begin position="172"/>
        <end position="189"/>
    </location>
</feature>
<evidence type="ECO:0000313" key="2">
    <source>
        <dbReference type="EMBL" id="PFH57855.1"/>
    </source>
</evidence>
<dbReference type="Proteomes" id="UP000037136">
    <property type="component" value="Unassembled WGS sequence"/>
</dbReference>
<evidence type="ECO:0000256" key="1">
    <source>
        <dbReference type="SAM" id="MobiDB-lite"/>
    </source>
</evidence>
<feature type="compositionally biased region" description="Pro residues" evidence="1">
    <location>
        <begin position="257"/>
        <end position="266"/>
    </location>
</feature>
<feature type="compositionally biased region" description="Basic and acidic residues" evidence="1">
    <location>
        <begin position="95"/>
        <end position="133"/>
    </location>
</feature>
<dbReference type="EMBL" id="LAZP02000357">
    <property type="protein sequence ID" value="PFH57855.1"/>
    <property type="molecule type" value="Genomic_DNA"/>
</dbReference>
<dbReference type="AlphaFoldDB" id="A0A2A9P8M1"/>
<feature type="compositionally biased region" description="Low complexity" evidence="1">
    <location>
        <begin position="366"/>
        <end position="375"/>
    </location>
</feature>
<reference evidence="2 3" key="1">
    <citation type="journal article" date="2015" name="BMC Genomics">
        <title>Gene expression during zombie ant biting behavior reflects the complexity underlying fungal parasitic behavioral manipulation.</title>
        <authorList>
            <person name="de Bekker C."/>
            <person name="Ohm R.A."/>
            <person name="Loreto R.G."/>
            <person name="Sebastian A."/>
            <person name="Albert I."/>
            <person name="Merrow M."/>
            <person name="Brachmann A."/>
            <person name="Hughes D.P."/>
        </authorList>
    </citation>
    <scope>NUCLEOTIDE SEQUENCE [LARGE SCALE GENOMIC DNA]</scope>
    <source>
        <strain evidence="2 3">SC16a</strain>
    </source>
</reference>
<dbReference type="OrthoDB" id="4590776at2759"/>
<feature type="compositionally biased region" description="Low complexity" evidence="1">
    <location>
        <begin position="332"/>
        <end position="355"/>
    </location>
</feature>
<feature type="compositionally biased region" description="Basic and acidic residues" evidence="1">
    <location>
        <begin position="1"/>
        <end position="10"/>
    </location>
</feature>
<feature type="compositionally biased region" description="Polar residues" evidence="1">
    <location>
        <begin position="63"/>
        <end position="75"/>
    </location>
</feature>
<keyword evidence="3" id="KW-1185">Reference proteome</keyword>
<reference evidence="2 3" key="2">
    <citation type="journal article" date="2017" name="Sci. Rep.">
        <title>Ant-infecting Ophiocordyceps genomes reveal a high diversity of potential behavioral manipulation genes and a possible major role for enterotoxins.</title>
        <authorList>
            <person name="de Bekker C."/>
            <person name="Ohm R.A."/>
            <person name="Evans H.C."/>
            <person name="Brachmann A."/>
            <person name="Hughes D.P."/>
        </authorList>
    </citation>
    <scope>NUCLEOTIDE SEQUENCE [LARGE SCALE GENOMIC DNA]</scope>
    <source>
        <strain evidence="2 3">SC16a</strain>
    </source>
</reference>
<proteinExistence type="predicted"/>
<evidence type="ECO:0000313" key="3">
    <source>
        <dbReference type="Proteomes" id="UP000037136"/>
    </source>
</evidence>
<feature type="compositionally biased region" description="Basic and acidic residues" evidence="1">
    <location>
        <begin position="211"/>
        <end position="238"/>
    </location>
</feature>
<name>A0A2A9P8M1_OPHUN</name>
<feature type="compositionally biased region" description="Low complexity" evidence="1">
    <location>
        <begin position="387"/>
        <end position="397"/>
    </location>
</feature>
<protein>
    <submittedName>
        <fullName evidence="2">Uncharacterized protein</fullName>
    </submittedName>
</protein>
<accession>A0A2A9P8M1</accession>